<reference evidence="2" key="1">
    <citation type="journal article" date="2022" name="bioRxiv">
        <title>Deciphering the potential niche of two novel black yeast fungi from a biological soil crust based on their genomes, phenotypes, and melanin regulation.</title>
        <authorList>
            <consortium name="DOE Joint Genome Institute"/>
            <person name="Carr E.C."/>
            <person name="Barton Q."/>
            <person name="Grambo S."/>
            <person name="Sullivan M."/>
            <person name="Renfro C.M."/>
            <person name="Kuo A."/>
            <person name="Pangilinan J."/>
            <person name="Lipzen A."/>
            <person name="Keymanesh K."/>
            <person name="Savage E."/>
            <person name="Barry K."/>
            <person name="Grigoriev I.V."/>
            <person name="Riekhof W.R."/>
            <person name="Harris S.S."/>
        </authorList>
    </citation>
    <scope>NUCLEOTIDE SEQUENCE</scope>
    <source>
        <strain evidence="2">JF 03-4F</strain>
    </source>
</reference>
<evidence type="ECO:0000256" key="1">
    <source>
        <dbReference type="SAM" id="MobiDB-lite"/>
    </source>
</evidence>
<proteinExistence type="predicted"/>
<feature type="compositionally biased region" description="Polar residues" evidence="1">
    <location>
        <begin position="231"/>
        <end position="244"/>
    </location>
</feature>
<feature type="region of interest" description="Disordered" evidence="1">
    <location>
        <begin position="58"/>
        <end position="81"/>
    </location>
</feature>
<comment type="caution">
    <text evidence="2">The sequence shown here is derived from an EMBL/GenBank/DDBJ whole genome shotgun (WGS) entry which is preliminary data.</text>
</comment>
<name>A0AAN6E1V2_9EURO</name>
<sequence length="409" mass="44455">MASRADTSSGRFGGQWAFLSTPTHQGQARSLPPSSSYLRSDRSNVSPLSNALHINQLNASRSSLPRNGPAPSVGDTSTTIPSQPVLLRVHSDTASIQIHPTNRSTKRARNMSREELPPIQEYSIQSILAAVREEIEDDVNAISEILGRSRLVLADQHDSQLPPQGEIRASNNHLQSVAEASSSNERLATDDVIILAEDASLVNGSLTGSAAYRVLERSQAHPRTREPAGEISTQPASTPETGSVHNGPAPTELLVLQVPDHVAYHGQPLTPRRLLRDQGAGQETSLTTTDAVVSETYLSAAANAMAVSELEPPTRSESGRQYPLYSFDESNLFEGSLLVAPPTRTTIRERLQSFVSANDLTSLLSWVNGRNQRVVTAEAQLREILNRQPHSTGQDNDNDVQEETDLYQE</sequence>
<evidence type="ECO:0000313" key="2">
    <source>
        <dbReference type="EMBL" id="KAI1615514.1"/>
    </source>
</evidence>
<accession>A0AAN6E1V2</accession>
<feature type="region of interest" description="Disordered" evidence="1">
    <location>
        <begin position="386"/>
        <end position="409"/>
    </location>
</feature>
<gene>
    <name evidence="2" type="ORF">EDD36DRAFT_190702</name>
</gene>
<feature type="compositionally biased region" description="Polar residues" evidence="1">
    <location>
        <begin position="1"/>
        <end position="10"/>
    </location>
</feature>
<feature type="compositionally biased region" description="Basic and acidic residues" evidence="1">
    <location>
        <begin position="217"/>
        <end position="228"/>
    </location>
</feature>
<feature type="compositionally biased region" description="Low complexity" evidence="1">
    <location>
        <begin position="29"/>
        <end position="38"/>
    </location>
</feature>
<feature type="compositionally biased region" description="Acidic residues" evidence="1">
    <location>
        <begin position="396"/>
        <end position="409"/>
    </location>
</feature>
<keyword evidence="3" id="KW-1185">Reference proteome</keyword>
<dbReference type="Proteomes" id="UP001203852">
    <property type="component" value="Unassembled WGS sequence"/>
</dbReference>
<feature type="region of interest" description="Disordered" evidence="1">
    <location>
        <begin position="1"/>
        <end position="44"/>
    </location>
</feature>
<dbReference type="AlphaFoldDB" id="A0AAN6E1V2"/>
<feature type="region of interest" description="Disordered" evidence="1">
    <location>
        <begin position="217"/>
        <end position="249"/>
    </location>
</feature>
<evidence type="ECO:0000313" key="3">
    <source>
        <dbReference type="Proteomes" id="UP001203852"/>
    </source>
</evidence>
<protein>
    <submittedName>
        <fullName evidence="2">Uncharacterized protein</fullName>
    </submittedName>
</protein>
<dbReference type="EMBL" id="MU404352">
    <property type="protein sequence ID" value="KAI1615514.1"/>
    <property type="molecule type" value="Genomic_DNA"/>
</dbReference>
<organism evidence="2 3">
    <name type="scientific">Exophiala viscosa</name>
    <dbReference type="NCBI Taxonomy" id="2486360"/>
    <lineage>
        <taxon>Eukaryota</taxon>
        <taxon>Fungi</taxon>
        <taxon>Dikarya</taxon>
        <taxon>Ascomycota</taxon>
        <taxon>Pezizomycotina</taxon>
        <taxon>Eurotiomycetes</taxon>
        <taxon>Chaetothyriomycetidae</taxon>
        <taxon>Chaetothyriales</taxon>
        <taxon>Herpotrichiellaceae</taxon>
        <taxon>Exophiala</taxon>
    </lineage>
</organism>
<feature type="compositionally biased region" description="Polar residues" evidence="1">
    <location>
        <begin position="18"/>
        <end position="28"/>
    </location>
</feature>